<protein>
    <submittedName>
        <fullName evidence="1">Uncharacterized protein</fullName>
    </submittedName>
</protein>
<organism evidence="1 2">
    <name type="scientific">Micromonospora globbae</name>
    <dbReference type="NCBI Taxonomy" id="1894969"/>
    <lineage>
        <taxon>Bacteria</taxon>
        <taxon>Bacillati</taxon>
        <taxon>Actinomycetota</taxon>
        <taxon>Actinomycetes</taxon>
        <taxon>Micromonosporales</taxon>
        <taxon>Micromonosporaceae</taxon>
        <taxon>Micromonospora</taxon>
    </lineage>
</organism>
<evidence type="ECO:0000313" key="1">
    <source>
        <dbReference type="EMBL" id="RKF20957.1"/>
    </source>
</evidence>
<dbReference type="EMBL" id="RAQQ01000056">
    <property type="protein sequence ID" value="RKF20957.1"/>
    <property type="molecule type" value="Genomic_DNA"/>
</dbReference>
<evidence type="ECO:0000313" key="2">
    <source>
        <dbReference type="Proteomes" id="UP000285744"/>
    </source>
</evidence>
<dbReference type="Proteomes" id="UP000285744">
    <property type="component" value="Unassembled WGS sequence"/>
</dbReference>
<comment type="caution">
    <text evidence="1">The sequence shown here is derived from an EMBL/GenBank/DDBJ whole genome shotgun (WGS) entry which is preliminary data.</text>
</comment>
<accession>A0A420EJV4</accession>
<name>A0A420EJV4_9ACTN</name>
<dbReference type="AlphaFoldDB" id="A0A420EJV4"/>
<reference evidence="1 2" key="1">
    <citation type="journal article" date="2018" name="Int. J. Syst. Evol. Microbiol.">
        <title>Micromonospora globbae sp. nov., an endophytic actinomycete isolated from roots of Globba winitii C. H. Wright.</title>
        <authorList>
            <person name="Kuncharoen N."/>
            <person name="Pittayakhajonwut P."/>
            <person name="Tanasupawat S."/>
        </authorList>
    </citation>
    <scope>NUCLEOTIDE SEQUENCE [LARGE SCALE GENOMIC DNA]</scope>
    <source>
        <strain evidence="1 2">WPS1-2</strain>
    </source>
</reference>
<proteinExistence type="predicted"/>
<sequence length="64" mass="7017">MLGFPVASDAAKMLHDFSRIGWHERRDVGIGDRLLFRSAAGEQVGRDVTQTFGQAGIEQNLTGE</sequence>
<gene>
    <name evidence="1" type="ORF">D7I43_31710</name>
</gene>